<feature type="compositionally biased region" description="Basic residues" evidence="1">
    <location>
        <begin position="287"/>
        <end position="298"/>
    </location>
</feature>
<feature type="region of interest" description="Disordered" evidence="1">
    <location>
        <begin position="134"/>
        <end position="154"/>
    </location>
</feature>
<accession>A0AAD9WD23</accession>
<keyword evidence="3" id="KW-1185">Reference proteome</keyword>
<feature type="region of interest" description="Disordered" evidence="1">
    <location>
        <begin position="37"/>
        <end position="69"/>
    </location>
</feature>
<protein>
    <recommendedName>
        <fullName evidence="4">Developmental regulatory protein wetA</fullName>
    </recommendedName>
</protein>
<feature type="compositionally biased region" description="Basic and acidic residues" evidence="1">
    <location>
        <begin position="437"/>
        <end position="446"/>
    </location>
</feature>
<feature type="compositionally biased region" description="Polar residues" evidence="1">
    <location>
        <begin position="137"/>
        <end position="147"/>
    </location>
</feature>
<evidence type="ECO:0000313" key="3">
    <source>
        <dbReference type="Proteomes" id="UP001285354"/>
    </source>
</evidence>
<feature type="compositionally biased region" description="Polar residues" evidence="1">
    <location>
        <begin position="50"/>
        <end position="69"/>
    </location>
</feature>
<organism evidence="2 3">
    <name type="scientific">Diplocarpon rosae</name>
    <dbReference type="NCBI Taxonomy" id="946125"/>
    <lineage>
        <taxon>Eukaryota</taxon>
        <taxon>Fungi</taxon>
        <taxon>Dikarya</taxon>
        <taxon>Ascomycota</taxon>
        <taxon>Pezizomycotina</taxon>
        <taxon>Leotiomycetes</taxon>
        <taxon>Helotiales</taxon>
        <taxon>Drepanopezizaceae</taxon>
        <taxon>Diplocarpon</taxon>
    </lineage>
</organism>
<feature type="region of interest" description="Disordered" evidence="1">
    <location>
        <begin position="537"/>
        <end position="556"/>
    </location>
</feature>
<dbReference type="Proteomes" id="UP001285354">
    <property type="component" value="Unassembled WGS sequence"/>
</dbReference>
<feature type="compositionally biased region" description="Basic residues" evidence="1">
    <location>
        <begin position="447"/>
        <end position="462"/>
    </location>
</feature>
<sequence length="584" mass="63392">MSFSAVAYYWNNKGADMFVQGCEELGADFFDQFLTYSSEPGETPDDATIPESSLGQPTEYQSADASLSSTDDETTHAIATGTWQHDFLTVEDHDGALRRSASGDQFYELAGRAAISDSELLSLEGIFLGSPPVHAASQRSLPSSPTTGPAYHPLRRKNRMVGSLSKTFQNATASLDQSQLRSPIRKHKSTPKMMGAAHQNCSRSNLDLRGQELAVESAKFDDDLEQDDAPLSPPPSSRGPDAAQLSSSLDPQHGELLDGLTSRSAFTPQQRMVRPTACDTPLSTPTRARHPSRRLRQHARSESAFFPTTPPAQHASGSWSQMPGAPELPGYGASPVDPEIESPLWWNHAATAPIAQPSPISFHNSRRASKSLAMQLQNDLAYHSHGMGLDTSGVVSGLMIQLPDPCAQQSVVMGTPPRRPQGDVYGPRSQPQPHPPHSPDRSDRTHHPTTHRNRLPSHHARPRYLTPSSPVIREHPPASRDSASPSPSPNPQALHVRKRRTPKPSKPAPPRTPTTPGAVSFVNYTPSDRRKILTGVAPSGSSKTKARREKEALDKRRKLSQAAMRAVRAVGGDIDSLLEQGLLV</sequence>
<feature type="region of interest" description="Disordered" evidence="1">
    <location>
        <begin position="409"/>
        <end position="521"/>
    </location>
</feature>
<evidence type="ECO:0008006" key="4">
    <source>
        <dbReference type="Google" id="ProtNLM"/>
    </source>
</evidence>
<proteinExistence type="predicted"/>
<feature type="compositionally biased region" description="Polar residues" evidence="1">
    <location>
        <begin position="171"/>
        <end position="181"/>
    </location>
</feature>
<evidence type="ECO:0000256" key="1">
    <source>
        <dbReference type="SAM" id="MobiDB-lite"/>
    </source>
</evidence>
<name>A0AAD9WD23_9HELO</name>
<comment type="caution">
    <text evidence="2">The sequence shown here is derived from an EMBL/GenBank/DDBJ whole genome shotgun (WGS) entry which is preliminary data.</text>
</comment>
<feature type="compositionally biased region" description="Pro residues" evidence="1">
    <location>
        <begin position="504"/>
        <end position="513"/>
    </location>
</feature>
<gene>
    <name evidence="2" type="ORF">QTJ16_005070</name>
</gene>
<feature type="region of interest" description="Disordered" evidence="1">
    <location>
        <begin position="219"/>
        <end position="336"/>
    </location>
</feature>
<evidence type="ECO:0000313" key="2">
    <source>
        <dbReference type="EMBL" id="KAK2625758.1"/>
    </source>
</evidence>
<feature type="compositionally biased region" description="Polar residues" evidence="1">
    <location>
        <begin position="261"/>
        <end position="270"/>
    </location>
</feature>
<dbReference type="AlphaFoldDB" id="A0AAD9WD23"/>
<reference evidence="2" key="1">
    <citation type="submission" date="2023-06" db="EMBL/GenBank/DDBJ databases">
        <title>Draft genome of Marssonina rosae.</title>
        <authorList>
            <person name="Cheng Q."/>
        </authorList>
    </citation>
    <scope>NUCLEOTIDE SEQUENCE</scope>
    <source>
        <strain evidence="2">R4</strain>
    </source>
</reference>
<dbReference type="EMBL" id="JAUBYV010000007">
    <property type="protein sequence ID" value="KAK2625758.1"/>
    <property type="molecule type" value="Genomic_DNA"/>
</dbReference>
<feature type="region of interest" description="Disordered" evidence="1">
    <location>
        <begin position="171"/>
        <end position="204"/>
    </location>
</feature>